<sequence length="318" mass="34430">MVLFFALIRETFAHNPHSSTTSSVIPQRTNTVLLCGQYDIYNTSAGDLSFSSDVWNPDKSGGQCVTVNKNGTTFDATWAWKSDAGSVHSYPHVNFNSPTLPVQLSNISSINIHSQWSMSPGASPSISNDVAGLSNLNTIANVALDIFADADPVKSQSEVQAGYEIMIWIGSFGDPKPLGFSTGAACWNQTLGDVIFKLYMGKNHRGNNVFSWISPLNITDFNEDISPLLQALWRNSLVPQNAFLGLVEFGSEAFHSDKNVTFSISNFGMNLTSDTAPNLTVVTAPKSCTPSAATSVWDSLSFFWAIVGIVFTTMAFVV</sequence>
<name>A0A8E2E488_9PEZI</name>
<keyword evidence="4" id="KW-1185">Reference proteome</keyword>
<evidence type="ECO:0000313" key="4">
    <source>
        <dbReference type="Proteomes" id="UP000250266"/>
    </source>
</evidence>
<dbReference type="OrthoDB" id="89349at2759"/>
<comment type="similarity">
    <text evidence="1 2">Belongs to the glycosyl hydrolase 12 (cellulase H) family.</text>
</comment>
<keyword evidence="2 3" id="KW-0378">Hydrolase</keyword>
<dbReference type="PANTHER" id="PTHR34002:SF11">
    <property type="entry name" value="CONCANAVALIN A-LIKE LECTIN_GLUCANASE"/>
    <property type="match status" value="1"/>
</dbReference>
<organism evidence="3 4">
    <name type="scientific">Lepidopterella palustris CBS 459.81</name>
    <dbReference type="NCBI Taxonomy" id="1314670"/>
    <lineage>
        <taxon>Eukaryota</taxon>
        <taxon>Fungi</taxon>
        <taxon>Dikarya</taxon>
        <taxon>Ascomycota</taxon>
        <taxon>Pezizomycotina</taxon>
        <taxon>Dothideomycetes</taxon>
        <taxon>Pleosporomycetidae</taxon>
        <taxon>Mytilinidiales</taxon>
        <taxon>Argynnaceae</taxon>
        <taxon>Lepidopterella</taxon>
    </lineage>
</organism>
<keyword evidence="2" id="KW-0326">Glycosidase</keyword>
<accession>A0A8E2E488</accession>
<dbReference type="InterPro" id="IPR013319">
    <property type="entry name" value="GH11/12"/>
</dbReference>
<dbReference type="Proteomes" id="UP000250266">
    <property type="component" value="Unassembled WGS sequence"/>
</dbReference>
<proteinExistence type="inferred from homology"/>
<dbReference type="SUPFAM" id="SSF49899">
    <property type="entry name" value="Concanavalin A-like lectins/glucanases"/>
    <property type="match status" value="1"/>
</dbReference>
<dbReference type="PANTHER" id="PTHR34002">
    <property type="entry name" value="BLR1656 PROTEIN"/>
    <property type="match status" value="1"/>
</dbReference>
<evidence type="ECO:0000256" key="1">
    <source>
        <dbReference type="ARBA" id="ARBA00005519"/>
    </source>
</evidence>
<keyword evidence="2" id="KW-0119">Carbohydrate metabolism</keyword>
<evidence type="ECO:0000256" key="2">
    <source>
        <dbReference type="RuleBase" id="RU361163"/>
    </source>
</evidence>
<dbReference type="Pfam" id="PF01670">
    <property type="entry name" value="Glyco_hydro_12"/>
    <property type="match status" value="1"/>
</dbReference>
<reference evidence="3 4" key="1">
    <citation type="journal article" date="2016" name="Nat. Commun.">
        <title>Ectomycorrhizal ecology is imprinted in the genome of the dominant symbiotic fungus Cenococcum geophilum.</title>
        <authorList>
            <consortium name="DOE Joint Genome Institute"/>
            <person name="Peter M."/>
            <person name="Kohler A."/>
            <person name="Ohm R.A."/>
            <person name="Kuo A."/>
            <person name="Krutzmann J."/>
            <person name="Morin E."/>
            <person name="Arend M."/>
            <person name="Barry K.W."/>
            <person name="Binder M."/>
            <person name="Choi C."/>
            <person name="Clum A."/>
            <person name="Copeland A."/>
            <person name="Grisel N."/>
            <person name="Haridas S."/>
            <person name="Kipfer T."/>
            <person name="LaButti K."/>
            <person name="Lindquist E."/>
            <person name="Lipzen A."/>
            <person name="Maire R."/>
            <person name="Meier B."/>
            <person name="Mihaltcheva S."/>
            <person name="Molinier V."/>
            <person name="Murat C."/>
            <person name="Poggeler S."/>
            <person name="Quandt C.A."/>
            <person name="Sperisen C."/>
            <person name="Tritt A."/>
            <person name="Tisserant E."/>
            <person name="Crous P.W."/>
            <person name="Henrissat B."/>
            <person name="Nehls U."/>
            <person name="Egli S."/>
            <person name="Spatafora J.W."/>
            <person name="Grigoriev I.V."/>
            <person name="Martin F.M."/>
        </authorList>
    </citation>
    <scope>NUCLEOTIDE SEQUENCE [LARGE SCALE GENOMIC DNA]</scope>
    <source>
        <strain evidence="3 4">CBS 459.81</strain>
    </source>
</reference>
<dbReference type="AlphaFoldDB" id="A0A8E2E488"/>
<dbReference type="EMBL" id="KV745152">
    <property type="protein sequence ID" value="OCK77131.1"/>
    <property type="molecule type" value="Genomic_DNA"/>
</dbReference>
<dbReference type="Gene3D" id="2.60.120.180">
    <property type="match status" value="1"/>
</dbReference>
<dbReference type="InterPro" id="IPR013320">
    <property type="entry name" value="ConA-like_dom_sf"/>
</dbReference>
<keyword evidence="2" id="KW-0624">Polysaccharide degradation</keyword>
<dbReference type="InterPro" id="IPR002594">
    <property type="entry name" value="GH12"/>
</dbReference>
<evidence type="ECO:0000313" key="3">
    <source>
        <dbReference type="EMBL" id="OCK77131.1"/>
    </source>
</evidence>
<dbReference type="GO" id="GO:0008810">
    <property type="term" value="F:cellulase activity"/>
    <property type="evidence" value="ECO:0007669"/>
    <property type="project" value="InterPro"/>
</dbReference>
<gene>
    <name evidence="3" type="ORF">K432DRAFT_304895</name>
</gene>
<protein>
    <submittedName>
        <fullName evidence="3">Glycoside hydrolase family 12 protein</fullName>
    </submittedName>
</protein>
<dbReference type="GO" id="GO:0000272">
    <property type="term" value="P:polysaccharide catabolic process"/>
    <property type="evidence" value="ECO:0007669"/>
    <property type="project" value="UniProtKB-KW"/>
</dbReference>